<accession>A0A2U2BL02</accession>
<dbReference type="RefSeq" id="WP_045930898.1">
    <property type="nucleotide sequence ID" value="NZ_CAXOJJ010000013.1"/>
</dbReference>
<reference evidence="3 5" key="2">
    <citation type="submission" date="2018-05" db="EMBL/GenBank/DDBJ databases">
        <authorList>
            <person name="Lanie J.A."/>
            <person name="Ng W.-L."/>
            <person name="Kazmierczak K.M."/>
            <person name="Andrzejewski T.M."/>
            <person name="Davidsen T.M."/>
            <person name="Wayne K.J."/>
            <person name="Tettelin H."/>
            <person name="Glass J.I."/>
            <person name="Rusch D."/>
            <person name="Podicherti R."/>
            <person name="Tsui H.-C.T."/>
            <person name="Winkler M.E."/>
        </authorList>
    </citation>
    <scope>NUCLEOTIDE SEQUENCE [LARGE SCALE GENOMIC DNA]</scope>
    <source>
        <strain evidence="3 5">YBY</strain>
    </source>
</reference>
<sequence>MHVFERRITVEWGDCDEAGIVFYPNYFYWFDCTYQAWLRQVGLSQRVLRQEYDAVTPLVDVGANFRAPVTYDREIRVCVQVAQWLERRFKLEYQVFNMDGVLVATGHEWRAWAQVLPEGRLKGAAIAEGFRQRLEGNGAV</sequence>
<keyword evidence="6" id="KW-1185">Reference proteome</keyword>
<name>A0A2U2BL02_ALCFA</name>
<dbReference type="EMBL" id="QEXO01000002">
    <property type="protein sequence ID" value="PWE14701.1"/>
    <property type="molecule type" value="Genomic_DNA"/>
</dbReference>
<dbReference type="Proteomes" id="UP001211866">
    <property type="component" value="Chromosome"/>
</dbReference>
<protein>
    <submittedName>
        <fullName evidence="3">Acyl-CoA thioesterase</fullName>
    </submittedName>
</protein>
<dbReference type="InterPro" id="IPR050563">
    <property type="entry name" value="4-hydroxybenzoyl-CoA_TE"/>
</dbReference>
<dbReference type="KEGG" id="afa:UZ73_07220"/>
<evidence type="ECO:0000256" key="1">
    <source>
        <dbReference type="ARBA" id="ARBA00005953"/>
    </source>
</evidence>
<dbReference type="Pfam" id="PF13279">
    <property type="entry name" value="4HBT_2"/>
    <property type="match status" value="1"/>
</dbReference>
<dbReference type="PANTHER" id="PTHR31793:SF27">
    <property type="entry name" value="NOVEL THIOESTERASE SUPERFAMILY DOMAIN AND SAPOSIN A-TYPE DOMAIN CONTAINING PROTEIN (0610012H03RIK)"/>
    <property type="match status" value="1"/>
</dbReference>
<keyword evidence="2" id="KW-0378">Hydrolase</keyword>
<dbReference type="InterPro" id="IPR029069">
    <property type="entry name" value="HotDog_dom_sf"/>
</dbReference>
<evidence type="ECO:0000313" key="5">
    <source>
        <dbReference type="Proteomes" id="UP000245216"/>
    </source>
</evidence>
<evidence type="ECO:0000313" key="4">
    <source>
        <dbReference type="EMBL" id="WBM39024.1"/>
    </source>
</evidence>
<dbReference type="Proteomes" id="UP000245216">
    <property type="component" value="Unassembled WGS sequence"/>
</dbReference>
<dbReference type="AlphaFoldDB" id="A0A2U2BL02"/>
<reference evidence="3 5" key="1">
    <citation type="submission" date="2018-05" db="EMBL/GenBank/DDBJ databases">
        <title>Genome Sequence of an Efficient Indole-Degrading Bacterium, Alcaligenes sp.YBY.</title>
        <authorList>
            <person name="Yang B."/>
        </authorList>
    </citation>
    <scope>NUCLEOTIDE SEQUENCE [LARGE SCALE GENOMIC DNA]</scope>
    <source>
        <strain evidence="3 5">YBY</strain>
    </source>
</reference>
<gene>
    <name evidence="3" type="ORF">DF183_08325</name>
    <name evidence="4" type="ORF">M2J83_04110</name>
</gene>
<comment type="similarity">
    <text evidence="1">Belongs to the 4-hydroxybenzoyl-CoA thioesterase family.</text>
</comment>
<reference evidence="4 6" key="3">
    <citation type="submission" date="2022-05" db="EMBL/GenBank/DDBJ databases">
        <title>Complete sequence of strain NY11312.</title>
        <authorList>
            <person name="Zhou D."/>
        </authorList>
    </citation>
    <scope>NUCLEOTIDE SEQUENCE [LARGE SCALE GENOMIC DNA]</scope>
    <source>
        <strain evidence="4 6">NY11312</strain>
    </source>
</reference>
<dbReference type="CDD" id="cd00586">
    <property type="entry name" value="4HBT"/>
    <property type="match status" value="1"/>
</dbReference>
<dbReference type="EMBL" id="CP096916">
    <property type="protein sequence ID" value="WBM39024.1"/>
    <property type="molecule type" value="Genomic_DNA"/>
</dbReference>
<organism evidence="3 5">
    <name type="scientific">Alcaligenes faecalis</name>
    <dbReference type="NCBI Taxonomy" id="511"/>
    <lineage>
        <taxon>Bacteria</taxon>
        <taxon>Pseudomonadati</taxon>
        <taxon>Pseudomonadota</taxon>
        <taxon>Betaproteobacteria</taxon>
        <taxon>Burkholderiales</taxon>
        <taxon>Alcaligenaceae</taxon>
        <taxon>Alcaligenes</taxon>
    </lineage>
</organism>
<dbReference type="Gene3D" id="3.10.129.10">
    <property type="entry name" value="Hotdog Thioesterase"/>
    <property type="match status" value="1"/>
</dbReference>
<dbReference type="STRING" id="511.UZ73_07220"/>
<evidence type="ECO:0000256" key="2">
    <source>
        <dbReference type="ARBA" id="ARBA00022801"/>
    </source>
</evidence>
<evidence type="ECO:0000313" key="6">
    <source>
        <dbReference type="Proteomes" id="UP001211866"/>
    </source>
</evidence>
<dbReference type="GO" id="GO:0047617">
    <property type="term" value="F:fatty acyl-CoA hydrolase activity"/>
    <property type="evidence" value="ECO:0007669"/>
    <property type="project" value="TreeGrafter"/>
</dbReference>
<dbReference type="SUPFAM" id="SSF54637">
    <property type="entry name" value="Thioesterase/thiol ester dehydrase-isomerase"/>
    <property type="match status" value="1"/>
</dbReference>
<dbReference type="GeneID" id="29371461"/>
<proteinExistence type="inferred from homology"/>
<dbReference type="PANTHER" id="PTHR31793">
    <property type="entry name" value="4-HYDROXYBENZOYL-COA THIOESTERASE FAMILY MEMBER"/>
    <property type="match status" value="1"/>
</dbReference>
<evidence type="ECO:0000313" key="3">
    <source>
        <dbReference type="EMBL" id="PWE14701.1"/>
    </source>
</evidence>